<feature type="binding site" evidence="4">
    <location>
        <begin position="406"/>
        <end position="408"/>
    </location>
    <ligand>
        <name>FAD</name>
        <dbReference type="ChEBI" id="CHEBI:57692"/>
    </ligand>
</feature>
<dbReference type="InterPro" id="IPR036134">
    <property type="entry name" value="Crypto/Photolyase_FAD-like_sf"/>
</dbReference>
<dbReference type="GO" id="GO:0006139">
    <property type="term" value="P:nucleobase-containing compound metabolic process"/>
    <property type="evidence" value="ECO:0007669"/>
    <property type="project" value="UniProtKB-ARBA"/>
</dbReference>
<name>A0A172QRJ5_9CORY</name>
<dbReference type="STRING" id="1652495.ccrud_03190"/>
<protein>
    <submittedName>
        <fullName evidence="8">Deoxyribodipyrimidine photolyase</fullName>
    </submittedName>
</protein>
<dbReference type="PROSITE" id="PS51645">
    <property type="entry name" value="PHR_CRY_ALPHA_BETA"/>
    <property type="match status" value="1"/>
</dbReference>
<dbReference type="SUPFAM" id="SSF48173">
    <property type="entry name" value="Cryptochrome/photolyase FAD-binding domain"/>
    <property type="match status" value="1"/>
</dbReference>
<evidence type="ECO:0000256" key="2">
    <source>
        <dbReference type="ARBA" id="ARBA00022827"/>
    </source>
</evidence>
<evidence type="ECO:0000259" key="7">
    <source>
        <dbReference type="PROSITE" id="PS51645"/>
    </source>
</evidence>
<feature type="site" description="Electron transfer via tryptophanyl radical" evidence="5">
    <location>
        <position position="318"/>
    </location>
</feature>
<dbReference type="GO" id="GO:0003904">
    <property type="term" value="F:deoxyribodipyrimidine photo-lyase activity"/>
    <property type="evidence" value="ECO:0007669"/>
    <property type="project" value="TreeGrafter"/>
</dbReference>
<dbReference type="Gene3D" id="1.25.40.80">
    <property type="match status" value="1"/>
</dbReference>
<accession>A0A172QRJ5</accession>
<comment type="similarity">
    <text evidence="6">Belongs to the DNA photolyase family.</text>
</comment>
<dbReference type="PROSITE" id="PS00394">
    <property type="entry name" value="DNA_PHOTOLYASES_1_1"/>
    <property type="match status" value="1"/>
</dbReference>
<evidence type="ECO:0000256" key="1">
    <source>
        <dbReference type="ARBA" id="ARBA00022630"/>
    </source>
</evidence>
<dbReference type="GO" id="GO:0006950">
    <property type="term" value="P:response to stress"/>
    <property type="evidence" value="ECO:0007669"/>
    <property type="project" value="UniProtKB-ARBA"/>
</dbReference>
<dbReference type="Gene3D" id="1.10.579.10">
    <property type="entry name" value="DNA Cyclobutane Dipyrimidine Photolyase, subunit A, domain 3"/>
    <property type="match status" value="1"/>
</dbReference>
<dbReference type="OrthoDB" id="9772484at2"/>
<evidence type="ECO:0000313" key="8">
    <source>
        <dbReference type="EMBL" id="ANE03315.1"/>
    </source>
</evidence>
<organism evidence="8 9">
    <name type="scientific">Corynebacterium crudilactis</name>
    <dbReference type="NCBI Taxonomy" id="1652495"/>
    <lineage>
        <taxon>Bacteria</taxon>
        <taxon>Bacillati</taxon>
        <taxon>Actinomycetota</taxon>
        <taxon>Actinomycetes</taxon>
        <taxon>Mycobacteriales</taxon>
        <taxon>Corynebacteriaceae</taxon>
        <taxon>Corynebacterium</taxon>
    </lineage>
</organism>
<dbReference type="PROSITE" id="PS00691">
    <property type="entry name" value="DNA_PHOTOLYASES_1_2"/>
    <property type="match status" value="1"/>
</dbReference>
<dbReference type="InterPro" id="IPR018394">
    <property type="entry name" value="DNA_photolyase_1_CS_C"/>
</dbReference>
<evidence type="ECO:0000256" key="3">
    <source>
        <dbReference type="ARBA" id="ARBA00022991"/>
    </source>
</evidence>
<dbReference type="PRINTS" id="PR00147">
    <property type="entry name" value="DNAPHOTLYASE"/>
</dbReference>
<keyword evidence="2 4" id="KW-0274">FAD</keyword>
<sequence>MNANASVFILNSLAIHDPQSSPTLLWFRDDLRLSDNAALKWAADHGPVIGLFIDETINRSIGAAARWWREQSLNALAQDLSSYGVPLLRRIGNPLEILPKIVSEIEVKAVTWNRRYHQPLCEVDATLKKNLREQGLEVHSHPGFLLTEPWEVSTATGTPYKVYTPFSKAAWEVARANAYETATNNVSVPSHLTGPEHVELPSIPEIEQPFWATKLVKDCAPGEKNASEKLFDFLEHLQDYPQARDSLARSATSKLSAHLRFGEISIHRVWAETAAIDSEGTELFLKELLWRDFAWHRLYALPHMDTQNVRTQFNRFGWSWDPSEKDKLNTPSTPLTSTKADQFHEDLAAWRAGKTGIPLVDAGMRELWSTGSMHNRARMVVASFLTKNLQIHWRHGEEWFWETLVDADPASNAFNWQWAAGSGDDASPYFRIFNPATQAKKFDPDETYIRRWIPEYGTPAYPDPIVDLKESRQIALDAYTAIK</sequence>
<dbReference type="RefSeq" id="WP_066564754.1">
    <property type="nucleotide sequence ID" value="NZ_CP015622.1"/>
</dbReference>
<dbReference type="GO" id="GO:0009416">
    <property type="term" value="P:response to light stimulus"/>
    <property type="evidence" value="ECO:0007669"/>
    <property type="project" value="TreeGrafter"/>
</dbReference>
<feature type="domain" description="Photolyase/cryptochrome alpha/beta" evidence="7">
    <location>
        <begin position="21"/>
        <end position="146"/>
    </location>
</feature>
<dbReference type="GO" id="GO:0071949">
    <property type="term" value="F:FAD binding"/>
    <property type="evidence" value="ECO:0007669"/>
    <property type="project" value="TreeGrafter"/>
</dbReference>
<dbReference type="InterPro" id="IPR005101">
    <property type="entry name" value="Cryptochr/Photolyase_FAD-bd"/>
</dbReference>
<keyword evidence="3 6" id="KW-0157">Chromophore</keyword>
<feature type="site" description="Electron transfer via tryptophanyl radical" evidence="5">
    <location>
        <position position="393"/>
    </location>
</feature>
<keyword evidence="9" id="KW-1185">Reference proteome</keyword>
<feature type="site" description="Electron transfer via tryptophanyl radical" evidence="5">
    <location>
        <position position="416"/>
    </location>
</feature>
<dbReference type="PANTHER" id="PTHR11455:SF9">
    <property type="entry name" value="CRYPTOCHROME CIRCADIAN CLOCK 5 ISOFORM X1"/>
    <property type="match status" value="1"/>
</dbReference>
<dbReference type="Gene3D" id="3.40.50.620">
    <property type="entry name" value="HUPs"/>
    <property type="match status" value="1"/>
</dbReference>
<feature type="binding site" evidence="4">
    <location>
        <position position="240"/>
    </location>
    <ligand>
        <name>FAD</name>
        <dbReference type="ChEBI" id="CHEBI:57692"/>
    </ligand>
</feature>
<dbReference type="InterPro" id="IPR014729">
    <property type="entry name" value="Rossmann-like_a/b/a_fold"/>
</dbReference>
<proteinExistence type="inferred from homology"/>
<evidence type="ECO:0000256" key="6">
    <source>
        <dbReference type="RuleBase" id="RU004182"/>
    </source>
</evidence>
<dbReference type="KEGG" id="ccjz:ccrud_03190"/>
<dbReference type="Pfam" id="PF00875">
    <property type="entry name" value="DNA_photolyase"/>
    <property type="match status" value="1"/>
</dbReference>
<dbReference type="InterPro" id="IPR006050">
    <property type="entry name" value="DNA_photolyase_N"/>
</dbReference>
<comment type="cofactor">
    <cofactor evidence="4">
        <name>FAD</name>
        <dbReference type="ChEBI" id="CHEBI:57692"/>
    </cofactor>
    <text evidence="4">Binds 1 FAD per subunit.</text>
</comment>
<keyword evidence="1 4" id="KW-0285">Flavoprotein</keyword>
<dbReference type="InterPro" id="IPR036155">
    <property type="entry name" value="Crypto/Photolyase_N_sf"/>
</dbReference>
<gene>
    <name evidence="8" type="ORF">ccrud_03190</name>
</gene>
<dbReference type="PANTHER" id="PTHR11455">
    <property type="entry name" value="CRYPTOCHROME"/>
    <property type="match status" value="1"/>
</dbReference>
<dbReference type="InterPro" id="IPR002081">
    <property type="entry name" value="Cryptochrome/DNA_photolyase_1"/>
</dbReference>
<evidence type="ECO:0000313" key="9">
    <source>
        <dbReference type="Proteomes" id="UP000076929"/>
    </source>
</evidence>
<reference evidence="8 9" key="1">
    <citation type="submission" date="2016-05" db="EMBL/GenBank/DDBJ databases">
        <title>Complete genome sequence of Corynebacterium crudilactis, a new Corynebacterium species isolated from raw cow's milk.</title>
        <authorList>
            <person name="Christian R."/>
            <person name="Zimmermann J."/>
            <person name="Lipski A."/>
            <person name="Kalinowski J."/>
        </authorList>
    </citation>
    <scope>NUCLEOTIDE SEQUENCE [LARGE SCALE GENOMIC DNA]</scope>
    <source>
        <strain evidence="8 9">JZ16</strain>
    </source>
</reference>
<dbReference type="AlphaFoldDB" id="A0A172QRJ5"/>
<dbReference type="EMBL" id="CP015622">
    <property type="protein sequence ID" value="ANE03315.1"/>
    <property type="molecule type" value="Genomic_DNA"/>
</dbReference>
<dbReference type="SUPFAM" id="SSF52425">
    <property type="entry name" value="Cryptochrome/photolyase, N-terminal domain"/>
    <property type="match status" value="1"/>
</dbReference>
<dbReference type="GO" id="GO:0003677">
    <property type="term" value="F:DNA binding"/>
    <property type="evidence" value="ECO:0007669"/>
    <property type="project" value="TreeGrafter"/>
</dbReference>
<dbReference type="Pfam" id="PF03441">
    <property type="entry name" value="FAD_binding_7"/>
    <property type="match status" value="1"/>
</dbReference>
<feature type="binding site" evidence="4">
    <location>
        <position position="284"/>
    </location>
    <ligand>
        <name>FAD</name>
        <dbReference type="ChEBI" id="CHEBI:57692"/>
    </ligand>
</feature>
<keyword evidence="8" id="KW-0456">Lyase</keyword>
<feature type="binding site" evidence="4">
    <location>
        <begin position="252"/>
        <end position="256"/>
    </location>
    <ligand>
        <name>FAD</name>
        <dbReference type="ChEBI" id="CHEBI:57692"/>
    </ligand>
</feature>
<dbReference type="Proteomes" id="UP000076929">
    <property type="component" value="Chromosome"/>
</dbReference>
<evidence type="ECO:0000256" key="4">
    <source>
        <dbReference type="PIRSR" id="PIRSR602081-1"/>
    </source>
</evidence>
<evidence type="ECO:0000256" key="5">
    <source>
        <dbReference type="PIRSR" id="PIRSR602081-2"/>
    </source>
</evidence>